<feature type="region of interest" description="Disordered" evidence="1">
    <location>
        <begin position="52"/>
        <end position="72"/>
    </location>
</feature>
<sequence>MIDLSNYLHRQPGTYRTACPVCDRGPRDTAAAVTVEPNGGAVWYCHRCGSTGSTRGQERHQAPPPARTIEPPREGLDEWAARIWSETQPITGNSTAGRYLQARCCELPPLDADLRWHPDLWHPAEKKAAPALVALVTDTLTCKPLSIHRTWINPAGSKIFDPPRLLARGHKTAGGVIRLWPDEAVTHGLALAEGIETGLSVASVHRPIWAAIDAGHLAAFPVLEGIEALTLYADRDPHGKGEQAARECARRWAAAGRQAAVALPPKAGDWNDIAREAA</sequence>
<dbReference type="InterPro" id="IPR006171">
    <property type="entry name" value="TOPRIM_dom"/>
</dbReference>
<feature type="domain" description="DUF7146" evidence="3">
    <location>
        <begin position="77"/>
        <end position="167"/>
    </location>
</feature>
<protein>
    <submittedName>
        <fullName evidence="4">Uncharacterized protein</fullName>
    </submittedName>
</protein>
<keyword evidence="5" id="KW-1185">Reference proteome</keyword>
<reference evidence="4 5" key="1">
    <citation type="journal article" date="2010" name="Int. J. Syst. Evol. Microbiol.">
        <title>Thiohalobacter thiocyanaticus gen. nov., sp. nov., a moderately halophilic, sulfur-oxidizing gammaproteobacterium from hypersaline lakes, that utilizes thiocyanate.</title>
        <authorList>
            <person name="Sorokin D.Y."/>
            <person name="Kovaleva O.L."/>
            <person name="Tourova T.P."/>
            <person name="Muyzer G."/>
        </authorList>
    </citation>
    <scope>NUCLEOTIDE SEQUENCE [LARGE SCALE GENOMIC DNA]</scope>
    <source>
        <strain evidence="4 5">Hrh1</strain>
    </source>
</reference>
<comment type="caution">
    <text evidence="4">The sequence shown here is derived from an EMBL/GenBank/DDBJ whole genome shotgun (WGS) entry which is preliminary data.</text>
</comment>
<dbReference type="Pfam" id="PF13362">
    <property type="entry name" value="Toprim_3"/>
    <property type="match status" value="1"/>
</dbReference>
<dbReference type="InterPro" id="IPR055570">
    <property type="entry name" value="DUF7146"/>
</dbReference>
<dbReference type="Proteomes" id="UP000287798">
    <property type="component" value="Unassembled WGS sequence"/>
</dbReference>
<accession>A0A426QMC2</accession>
<name>A0A426QMC2_9GAMM</name>
<dbReference type="OrthoDB" id="784829at2"/>
<dbReference type="Pfam" id="PF23639">
    <property type="entry name" value="DUF7146"/>
    <property type="match status" value="1"/>
</dbReference>
<evidence type="ECO:0000313" key="5">
    <source>
        <dbReference type="Proteomes" id="UP000287798"/>
    </source>
</evidence>
<dbReference type="RefSeq" id="WP_125182254.1">
    <property type="nucleotide sequence ID" value="NZ_QZMU01000001.1"/>
</dbReference>
<evidence type="ECO:0000259" key="2">
    <source>
        <dbReference type="Pfam" id="PF13362"/>
    </source>
</evidence>
<gene>
    <name evidence="4" type="ORF">D6C00_13910</name>
</gene>
<dbReference type="EMBL" id="QZMU01000001">
    <property type="protein sequence ID" value="RRQ22914.1"/>
    <property type="molecule type" value="Genomic_DNA"/>
</dbReference>
<evidence type="ECO:0000259" key="3">
    <source>
        <dbReference type="Pfam" id="PF23639"/>
    </source>
</evidence>
<evidence type="ECO:0000256" key="1">
    <source>
        <dbReference type="SAM" id="MobiDB-lite"/>
    </source>
</evidence>
<feature type="domain" description="Toprim" evidence="2">
    <location>
        <begin position="189"/>
        <end position="276"/>
    </location>
</feature>
<dbReference type="AlphaFoldDB" id="A0A426QMC2"/>
<proteinExistence type="predicted"/>
<evidence type="ECO:0000313" key="4">
    <source>
        <dbReference type="EMBL" id="RRQ22914.1"/>
    </source>
</evidence>
<organism evidence="4 5">
    <name type="scientific">Thiohalobacter thiocyanaticus</name>
    <dbReference type="NCBI Taxonomy" id="585455"/>
    <lineage>
        <taxon>Bacteria</taxon>
        <taxon>Pseudomonadati</taxon>
        <taxon>Pseudomonadota</taxon>
        <taxon>Gammaproteobacteria</taxon>
        <taxon>Thiohalobacterales</taxon>
        <taxon>Thiohalobacteraceae</taxon>
        <taxon>Thiohalobacter</taxon>
    </lineage>
</organism>